<dbReference type="RefSeq" id="WP_251935919.1">
    <property type="nucleotide sequence ID" value="NZ_CP098747.1"/>
</dbReference>
<accession>A0ABY4W610</accession>
<name>A0ABY4W610_9PROT</name>
<evidence type="ECO:0000313" key="6">
    <source>
        <dbReference type="Proteomes" id="UP001056291"/>
    </source>
</evidence>
<dbReference type="PANTHER" id="PTHR33164">
    <property type="entry name" value="TRANSCRIPTIONAL REGULATOR, MARR FAMILY"/>
    <property type="match status" value="1"/>
</dbReference>
<evidence type="ECO:0000256" key="2">
    <source>
        <dbReference type="ARBA" id="ARBA00023125"/>
    </source>
</evidence>
<dbReference type="InterPro" id="IPR000835">
    <property type="entry name" value="HTH_MarR-typ"/>
</dbReference>
<dbReference type="SUPFAM" id="SSF46785">
    <property type="entry name" value="Winged helix' DNA-binding domain"/>
    <property type="match status" value="1"/>
</dbReference>
<dbReference type="PROSITE" id="PS01117">
    <property type="entry name" value="HTH_MARR_1"/>
    <property type="match status" value="1"/>
</dbReference>
<dbReference type="PANTHER" id="PTHR33164:SF43">
    <property type="entry name" value="HTH-TYPE TRANSCRIPTIONAL REPRESSOR YETL"/>
    <property type="match status" value="1"/>
</dbReference>
<evidence type="ECO:0000256" key="1">
    <source>
        <dbReference type="ARBA" id="ARBA00023015"/>
    </source>
</evidence>
<keyword evidence="2" id="KW-0238">DNA-binding</keyword>
<keyword evidence="6" id="KW-1185">Reference proteome</keyword>
<feature type="domain" description="HTH marR-type" evidence="4">
    <location>
        <begin position="1"/>
        <end position="128"/>
    </location>
</feature>
<dbReference type="InterPro" id="IPR039422">
    <property type="entry name" value="MarR/SlyA-like"/>
</dbReference>
<evidence type="ECO:0000256" key="3">
    <source>
        <dbReference type="ARBA" id="ARBA00023163"/>
    </source>
</evidence>
<keyword evidence="1" id="KW-0805">Transcription regulation</keyword>
<evidence type="ECO:0000313" key="5">
    <source>
        <dbReference type="EMBL" id="USG62264.1"/>
    </source>
</evidence>
<dbReference type="SMART" id="SM00347">
    <property type="entry name" value="HTH_MARR"/>
    <property type="match status" value="1"/>
</dbReference>
<protein>
    <submittedName>
        <fullName evidence="5">MarR family transcriptional regulator</fullName>
    </submittedName>
</protein>
<evidence type="ECO:0000259" key="4">
    <source>
        <dbReference type="PROSITE" id="PS50995"/>
    </source>
</evidence>
<proteinExistence type="predicted"/>
<dbReference type="InterPro" id="IPR023187">
    <property type="entry name" value="Tscrpt_reg_MarR-type_CS"/>
</dbReference>
<sequence>MDQNRVKELIDRLARINSADEWAEDINPVQWTALSYLVRANRFSRSPSQVSDFMTATRGTVSQTLKALARKGLVKEVRSDRDRRSISYSVTKQGQALFQKISTIEDAASLLNEKDMSSLLVGLEKLVRQSLRQRGLRPFGVCKTCIHHRKTAEGGFCDLLREPLSLPETNQICHEQAESS</sequence>
<keyword evidence="3" id="KW-0804">Transcription</keyword>
<dbReference type="PRINTS" id="PR00598">
    <property type="entry name" value="HTHMARR"/>
</dbReference>
<dbReference type="InterPro" id="IPR036388">
    <property type="entry name" value="WH-like_DNA-bd_sf"/>
</dbReference>
<organism evidence="5 6">
    <name type="scientific">Sneathiella marina</name>
    <dbReference type="NCBI Taxonomy" id="2950108"/>
    <lineage>
        <taxon>Bacteria</taxon>
        <taxon>Pseudomonadati</taxon>
        <taxon>Pseudomonadota</taxon>
        <taxon>Alphaproteobacteria</taxon>
        <taxon>Sneathiellales</taxon>
        <taxon>Sneathiellaceae</taxon>
        <taxon>Sneathiella</taxon>
    </lineage>
</organism>
<dbReference type="Proteomes" id="UP001056291">
    <property type="component" value="Chromosome"/>
</dbReference>
<dbReference type="InterPro" id="IPR036390">
    <property type="entry name" value="WH_DNA-bd_sf"/>
</dbReference>
<gene>
    <name evidence="5" type="ORF">NBZ79_04640</name>
</gene>
<dbReference type="EMBL" id="CP098747">
    <property type="protein sequence ID" value="USG62264.1"/>
    <property type="molecule type" value="Genomic_DNA"/>
</dbReference>
<dbReference type="PROSITE" id="PS50995">
    <property type="entry name" value="HTH_MARR_2"/>
    <property type="match status" value="1"/>
</dbReference>
<reference evidence="5" key="1">
    <citation type="submission" date="2022-06" db="EMBL/GenBank/DDBJ databases">
        <title>Sneathiella actinostolidae sp. nov., isolated from a sea anemonein the Western Pacific Ocean.</title>
        <authorList>
            <person name="Wei M.J."/>
        </authorList>
    </citation>
    <scope>NUCLEOTIDE SEQUENCE</scope>
    <source>
        <strain evidence="5">PHK-P5</strain>
    </source>
</reference>
<dbReference type="Gene3D" id="1.10.10.10">
    <property type="entry name" value="Winged helix-like DNA-binding domain superfamily/Winged helix DNA-binding domain"/>
    <property type="match status" value="1"/>
</dbReference>
<dbReference type="Pfam" id="PF12802">
    <property type="entry name" value="MarR_2"/>
    <property type="match status" value="1"/>
</dbReference>